<accession>A0A345UI86</accession>
<evidence type="ECO:0000313" key="1">
    <source>
        <dbReference type="EMBL" id="AXJ00188.1"/>
    </source>
</evidence>
<name>A0A345UI86_9BACT</name>
<gene>
    <name evidence="1" type="ORF">CYPRO_0911</name>
</gene>
<proteinExistence type="predicted"/>
<protein>
    <submittedName>
        <fullName evidence="1">Uncharacterized protein</fullName>
    </submittedName>
</protein>
<sequence length="160" mass="17996">MWVEKLDAPINISVPEVRPVPEGVCGWHGTPGLGLRPLHLAWVCHGLYARPRGRAYGTRGKMGWVASFCYKHITPSEWVPEAITVQKMNYNAHLVHPANHKNPVQKHEIRIMSNENKGAFSGGNRSFWGRREKHLARVCYGLYARPRGRACGARGEIYSG</sequence>
<dbReference type="EMBL" id="CP027806">
    <property type="protein sequence ID" value="AXJ00188.1"/>
    <property type="molecule type" value="Genomic_DNA"/>
</dbReference>
<reference evidence="1 2" key="1">
    <citation type="submission" date="2018-03" db="EMBL/GenBank/DDBJ databases">
        <title>Phenotypic and genomic properties of Cyclonatronum proteinivorum gen. nov., sp. nov., a haloalkaliphilic bacteroidete from soda lakes possessing Na+-translocating rhodopsin.</title>
        <authorList>
            <person name="Toshchakov S.V."/>
            <person name="Korzhenkov A."/>
            <person name="Samarov N.I."/>
            <person name="Kublanov I.V."/>
            <person name="Muntyan M.S."/>
            <person name="Sorokin D.Y."/>
        </authorList>
    </citation>
    <scope>NUCLEOTIDE SEQUENCE [LARGE SCALE GENOMIC DNA]</scope>
    <source>
        <strain evidence="1 2">Omega</strain>
    </source>
</reference>
<dbReference type="AlphaFoldDB" id="A0A345UI86"/>
<keyword evidence="2" id="KW-1185">Reference proteome</keyword>
<dbReference type="KEGG" id="cprv:CYPRO_0911"/>
<organism evidence="1 2">
    <name type="scientific">Cyclonatronum proteinivorum</name>
    <dbReference type="NCBI Taxonomy" id="1457365"/>
    <lineage>
        <taxon>Bacteria</taxon>
        <taxon>Pseudomonadati</taxon>
        <taxon>Balneolota</taxon>
        <taxon>Balneolia</taxon>
        <taxon>Balneolales</taxon>
        <taxon>Cyclonatronaceae</taxon>
        <taxon>Cyclonatronum</taxon>
    </lineage>
</organism>
<dbReference type="Proteomes" id="UP000254808">
    <property type="component" value="Chromosome"/>
</dbReference>
<evidence type="ECO:0000313" key="2">
    <source>
        <dbReference type="Proteomes" id="UP000254808"/>
    </source>
</evidence>